<dbReference type="GO" id="GO:0016740">
    <property type="term" value="F:transferase activity"/>
    <property type="evidence" value="ECO:0007669"/>
    <property type="project" value="UniProtKB-KW"/>
</dbReference>
<comment type="caution">
    <text evidence="5">The sequence shown here is derived from an EMBL/GenBank/DDBJ whole genome shotgun (WGS) entry which is preliminary data.</text>
</comment>
<keyword evidence="6" id="KW-1185">Reference proteome</keyword>
<dbReference type="Proteomes" id="UP001431313">
    <property type="component" value="Unassembled WGS sequence"/>
</dbReference>
<evidence type="ECO:0000313" key="6">
    <source>
        <dbReference type="Proteomes" id="UP001431313"/>
    </source>
</evidence>
<dbReference type="InterPro" id="IPR050559">
    <property type="entry name" value="P-Pant_transferase_sf"/>
</dbReference>
<dbReference type="Gene3D" id="3.90.470.20">
    <property type="entry name" value="4'-phosphopantetheinyl transferase domain"/>
    <property type="match status" value="1"/>
</dbReference>
<name>A0ABT2CJ77_9ACTN</name>
<dbReference type="Pfam" id="PF01648">
    <property type="entry name" value="ACPS"/>
    <property type="match status" value="1"/>
</dbReference>
<feature type="region of interest" description="Disordered" evidence="3">
    <location>
        <begin position="1"/>
        <end position="26"/>
    </location>
</feature>
<protein>
    <submittedName>
        <fullName evidence="5">4'-phosphopantetheinyl transferase superfamily protein</fullName>
    </submittedName>
</protein>
<dbReference type="SUPFAM" id="SSF56214">
    <property type="entry name" value="4'-phosphopantetheinyl transferase"/>
    <property type="match status" value="2"/>
</dbReference>
<evidence type="ECO:0000256" key="2">
    <source>
        <dbReference type="ARBA" id="ARBA00022679"/>
    </source>
</evidence>
<evidence type="ECO:0000256" key="1">
    <source>
        <dbReference type="ARBA" id="ARBA00010990"/>
    </source>
</evidence>
<dbReference type="InterPro" id="IPR008278">
    <property type="entry name" value="4-PPantetheinyl_Trfase_dom"/>
</dbReference>
<evidence type="ECO:0000259" key="4">
    <source>
        <dbReference type="Pfam" id="PF01648"/>
    </source>
</evidence>
<dbReference type="PANTHER" id="PTHR12215">
    <property type="entry name" value="PHOSPHOPANTETHEINE TRANSFERASE"/>
    <property type="match status" value="1"/>
</dbReference>
<dbReference type="RefSeq" id="WP_258788718.1">
    <property type="nucleotide sequence ID" value="NZ_JANUGQ010000014.1"/>
</dbReference>
<dbReference type="PANTHER" id="PTHR12215:SF10">
    <property type="entry name" value="L-AMINOADIPATE-SEMIALDEHYDE DEHYDROGENASE-PHOSPHOPANTETHEINYL TRANSFERASE"/>
    <property type="match status" value="1"/>
</dbReference>
<organism evidence="5 6">
    <name type="scientific">Streptomyces pyxinae</name>
    <dbReference type="NCBI Taxonomy" id="2970734"/>
    <lineage>
        <taxon>Bacteria</taxon>
        <taxon>Bacillati</taxon>
        <taxon>Actinomycetota</taxon>
        <taxon>Actinomycetes</taxon>
        <taxon>Kitasatosporales</taxon>
        <taxon>Streptomycetaceae</taxon>
        <taxon>Streptomyces</taxon>
    </lineage>
</organism>
<feature type="domain" description="4'-phosphopantetheinyl transferase" evidence="4">
    <location>
        <begin position="137"/>
        <end position="197"/>
    </location>
</feature>
<sequence>MTAADAPLQPQELDLRHPLEPLSPPAGGTVVLRTADARTQGEAAARLAPGLLDAEESRRAAAFVRDADRAAYITAHVALRLLLGPLLDTAPAAVRFARQPCPVCGGPNGRPVSVPAGTHFSLSHSRHLILLAFAAVPVGADVEALPSARSLSDLRAFLHPREQAELAALPESGHPAAFARAWVRKEAYLKGTGTGLAHESDGYAGTGPVPAQERPGWLLRDVVAPEGFTGAIALRSAGETAPGR</sequence>
<dbReference type="InterPro" id="IPR037143">
    <property type="entry name" value="4-PPantetheinyl_Trfase_dom_sf"/>
</dbReference>
<dbReference type="EMBL" id="JANUGQ010000014">
    <property type="protein sequence ID" value="MCS0637468.1"/>
    <property type="molecule type" value="Genomic_DNA"/>
</dbReference>
<proteinExistence type="inferred from homology"/>
<accession>A0ABT2CJ77</accession>
<evidence type="ECO:0000256" key="3">
    <source>
        <dbReference type="SAM" id="MobiDB-lite"/>
    </source>
</evidence>
<evidence type="ECO:0000313" key="5">
    <source>
        <dbReference type="EMBL" id="MCS0637468.1"/>
    </source>
</evidence>
<comment type="similarity">
    <text evidence="1">Belongs to the P-Pant transferase superfamily. Gsp/Sfp/HetI/AcpT family.</text>
</comment>
<keyword evidence="2 5" id="KW-0808">Transferase</keyword>
<gene>
    <name evidence="5" type="ORF">NX801_17715</name>
</gene>
<reference evidence="5" key="1">
    <citation type="submission" date="2022-08" db="EMBL/GenBank/DDBJ databases">
        <authorList>
            <person name="Somphong A."/>
            <person name="Phongsopitanun W."/>
        </authorList>
    </citation>
    <scope>NUCLEOTIDE SEQUENCE</scope>
    <source>
        <strain evidence="5">LP05-1</strain>
    </source>
</reference>